<evidence type="ECO:0000313" key="1">
    <source>
        <dbReference type="EMBL" id="MCM2563607.1"/>
    </source>
</evidence>
<keyword evidence="2" id="KW-1185">Reference proteome</keyword>
<proteinExistence type="predicted"/>
<name>A0ACC5ZZY9_9RHOB</name>
<reference evidence="1" key="1">
    <citation type="submission" date="2022-06" db="EMBL/GenBank/DDBJ databases">
        <title>Lutimaribacter sp. EGI FJ00013, a novel bacterium isolated from a salt lake sediment enrichment.</title>
        <authorList>
            <person name="Gao L."/>
            <person name="Fang B.-Z."/>
            <person name="Li W.-J."/>
        </authorList>
    </citation>
    <scope>NUCLEOTIDE SEQUENCE</scope>
    <source>
        <strain evidence="1">EGI FJ00013</strain>
    </source>
</reference>
<dbReference type="Proteomes" id="UP001203036">
    <property type="component" value="Unassembled WGS sequence"/>
</dbReference>
<protein>
    <submittedName>
        <fullName evidence="1">Molybdate ABC transporter substrate-binding protein</fullName>
    </submittedName>
</protein>
<gene>
    <name evidence="1" type="primary">modA</name>
    <name evidence="1" type="ORF">M8744_15730</name>
</gene>
<comment type="caution">
    <text evidence="1">The sequence shown here is derived from an EMBL/GenBank/DDBJ whole genome shotgun (WGS) entry which is preliminary data.</text>
</comment>
<evidence type="ECO:0000313" key="2">
    <source>
        <dbReference type="Proteomes" id="UP001203036"/>
    </source>
</evidence>
<sequence length="259" mass="27066">MPNILPRRAMLAMLVSASLLANPAAARAETALAAVAANFAETAEALLPAFRKATGHDVELTTGSTGKLYAQIGAGAPFDLLLSADTATPTRLLEDGNAISGTEFTYAVGRLALWSADPDRIGDNGRAALENPDLRFVAIANPNLAPYGVAAREALTSLGLWAPLQPKIVMGQNIGQTNSMVASGAAEIGFVALSAVLSPRAEAKGSHWDIPQDLFTPIRQNAVLLNPGADNEAARAFLDFLRTPEATAVIDRFGYGTDN</sequence>
<accession>A0ACC5ZZY9</accession>
<organism evidence="1 2">
    <name type="scientific">Lutimaribacter degradans</name>
    <dbReference type="NCBI Taxonomy" id="2945989"/>
    <lineage>
        <taxon>Bacteria</taxon>
        <taxon>Pseudomonadati</taxon>
        <taxon>Pseudomonadota</taxon>
        <taxon>Alphaproteobacteria</taxon>
        <taxon>Rhodobacterales</taxon>
        <taxon>Roseobacteraceae</taxon>
        <taxon>Lutimaribacter</taxon>
    </lineage>
</organism>
<dbReference type="EMBL" id="JAMQGO010000013">
    <property type="protein sequence ID" value="MCM2563607.1"/>
    <property type="molecule type" value="Genomic_DNA"/>
</dbReference>